<dbReference type="AlphaFoldDB" id="A0A1H2KPP2"/>
<evidence type="ECO:0000313" key="3">
    <source>
        <dbReference type="Proteomes" id="UP000183180"/>
    </source>
</evidence>
<evidence type="ECO:0000313" key="2">
    <source>
        <dbReference type="EMBL" id="SDU70572.1"/>
    </source>
</evidence>
<dbReference type="EMBL" id="FNLM01000034">
    <property type="protein sequence ID" value="SDU70572.1"/>
    <property type="molecule type" value="Genomic_DNA"/>
</dbReference>
<feature type="compositionally biased region" description="Low complexity" evidence="1">
    <location>
        <begin position="8"/>
        <end position="18"/>
    </location>
</feature>
<organism evidence="2 3">
    <name type="scientific">Gordonia westfalica</name>
    <dbReference type="NCBI Taxonomy" id="158898"/>
    <lineage>
        <taxon>Bacteria</taxon>
        <taxon>Bacillati</taxon>
        <taxon>Actinomycetota</taxon>
        <taxon>Actinomycetes</taxon>
        <taxon>Mycobacteriales</taxon>
        <taxon>Gordoniaceae</taxon>
        <taxon>Gordonia</taxon>
    </lineage>
</organism>
<proteinExistence type="predicted"/>
<reference evidence="2 3" key="1">
    <citation type="submission" date="2016-10" db="EMBL/GenBank/DDBJ databases">
        <authorList>
            <person name="de Groot N.N."/>
        </authorList>
    </citation>
    <scope>NUCLEOTIDE SEQUENCE [LARGE SCALE GENOMIC DNA]</scope>
    <source>
        <strain evidence="2 3">DSM 44215</strain>
    </source>
</reference>
<evidence type="ECO:0000256" key="1">
    <source>
        <dbReference type="SAM" id="MobiDB-lite"/>
    </source>
</evidence>
<dbReference type="Proteomes" id="UP000183180">
    <property type="component" value="Unassembled WGS sequence"/>
</dbReference>
<protein>
    <submittedName>
        <fullName evidence="2">Uncharacterized protein</fullName>
    </submittedName>
</protein>
<gene>
    <name evidence="2" type="ORF">SAMN04488548_1343512</name>
</gene>
<sequence length="156" mass="17359">MGNPHQRGNTPTMTTNPGGYPPPDDEDDDQIGQQFLDDLRARLDNAGEYGSIPWRTERDAQMHRLASLGWADTDLAAYYRIGRPAVRAALARHTTNPTPDREPSGHRHSYRVRIPAYAIGLTVDYEAAQQLHALATDHGLVAHISRRDPSAARRTL</sequence>
<feature type="region of interest" description="Disordered" evidence="1">
    <location>
        <begin position="1"/>
        <end position="31"/>
    </location>
</feature>
<accession>A0A1H2KPP2</accession>
<name>A0A1H2KPP2_9ACTN</name>